<organism evidence="1 2">
    <name type="scientific">Araneus ventricosus</name>
    <name type="common">Orbweaver spider</name>
    <name type="synonym">Epeira ventricosa</name>
    <dbReference type="NCBI Taxonomy" id="182803"/>
    <lineage>
        <taxon>Eukaryota</taxon>
        <taxon>Metazoa</taxon>
        <taxon>Ecdysozoa</taxon>
        <taxon>Arthropoda</taxon>
        <taxon>Chelicerata</taxon>
        <taxon>Arachnida</taxon>
        <taxon>Araneae</taxon>
        <taxon>Araneomorphae</taxon>
        <taxon>Entelegynae</taxon>
        <taxon>Araneoidea</taxon>
        <taxon>Araneidae</taxon>
        <taxon>Araneus</taxon>
    </lineage>
</organism>
<evidence type="ECO:0000313" key="2">
    <source>
        <dbReference type="Proteomes" id="UP000499080"/>
    </source>
</evidence>
<dbReference type="AlphaFoldDB" id="A0A4Y2F3Y9"/>
<comment type="caution">
    <text evidence="1">The sequence shown here is derived from an EMBL/GenBank/DDBJ whole genome shotgun (WGS) entry which is preliminary data.</text>
</comment>
<protein>
    <submittedName>
        <fullName evidence="1">Uncharacterized protein</fullName>
    </submittedName>
</protein>
<accession>A0A4Y2F3Y9</accession>
<proteinExistence type="predicted"/>
<dbReference type="EMBL" id="BGPR01000769">
    <property type="protein sequence ID" value="GBM34805.1"/>
    <property type="molecule type" value="Genomic_DNA"/>
</dbReference>
<keyword evidence="2" id="KW-1185">Reference proteome</keyword>
<gene>
    <name evidence="1" type="ORF">AVEN_7851_1</name>
</gene>
<dbReference type="Proteomes" id="UP000499080">
    <property type="component" value="Unassembled WGS sequence"/>
</dbReference>
<evidence type="ECO:0000313" key="1">
    <source>
        <dbReference type="EMBL" id="GBM34805.1"/>
    </source>
</evidence>
<sequence>MKRYPTPEKMRSLPFPSLCYVLEGRFRMDRMEKSNHGIIFDHIRDVKLHLASMSAMRYEISLLEFGTRRRNLVGNELFWKVLGL</sequence>
<name>A0A4Y2F3Y9_ARAVE</name>
<reference evidence="1 2" key="1">
    <citation type="journal article" date="2019" name="Sci. Rep.">
        <title>Orb-weaving spider Araneus ventricosus genome elucidates the spidroin gene catalogue.</title>
        <authorList>
            <person name="Kono N."/>
            <person name="Nakamura H."/>
            <person name="Ohtoshi R."/>
            <person name="Moran D.A.P."/>
            <person name="Shinohara A."/>
            <person name="Yoshida Y."/>
            <person name="Fujiwara M."/>
            <person name="Mori M."/>
            <person name="Tomita M."/>
            <person name="Arakawa K."/>
        </authorList>
    </citation>
    <scope>NUCLEOTIDE SEQUENCE [LARGE SCALE GENOMIC DNA]</scope>
</reference>